<dbReference type="Proteomes" id="UP000824062">
    <property type="component" value="Unassembled WGS sequence"/>
</dbReference>
<dbReference type="PANTHER" id="PTHR33755">
    <property type="entry name" value="TOXIN PARE1-RELATED"/>
    <property type="match status" value="1"/>
</dbReference>
<dbReference type="Gene3D" id="3.30.2310.20">
    <property type="entry name" value="RelE-like"/>
    <property type="match status" value="1"/>
</dbReference>
<dbReference type="AlphaFoldDB" id="A0A9D2EWS6"/>
<reference evidence="3" key="1">
    <citation type="journal article" date="2021" name="PeerJ">
        <title>Extensive microbial diversity within the chicken gut microbiome revealed by metagenomics and culture.</title>
        <authorList>
            <person name="Gilroy R."/>
            <person name="Ravi A."/>
            <person name="Getino M."/>
            <person name="Pursley I."/>
            <person name="Horton D.L."/>
            <person name="Alikhan N.F."/>
            <person name="Baker D."/>
            <person name="Gharbi K."/>
            <person name="Hall N."/>
            <person name="Watson M."/>
            <person name="Adriaenssens E.M."/>
            <person name="Foster-Nyarko E."/>
            <person name="Jarju S."/>
            <person name="Secka A."/>
            <person name="Antonio M."/>
            <person name="Oren A."/>
            <person name="Chaudhuri R.R."/>
            <person name="La Ragione R."/>
            <person name="Hildebrand F."/>
            <person name="Pallen M.J."/>
        </authorList>
    </citation>
    <scope>NUCLEOTIDE SEQUENCE</scope>
    <source>
        <strain evidence="3">ChiHjej12B11-14209</strain>
    </source>
</reference>
<gene>
    <name evidence="3" type="ORF">IAA19_00030</name>
</gene>
<protein>
    <submittedName>
        <fullName evidence="3">Type II toxin-antitoxin system RelE/ParE family toxin</fullName>
    </submittedName>
</protein>
<accession>A0A9D2EWS6</accession>
<dbReference type="Pfam" id="PF05016">
    <property type="entry name" value="ParE_toxin"/>
    <property type="match status" value="1"/>
</dbReference>
<reference evidence="3" key="2">
    <citation type="submission" date="2021-04" db="EMBL/GenBank/DDBJ databases">
        <authorList>
            <person name="Gilroy R."/>
        </authorList>
    </citation>
    <scope>NUCLEOTIDE SEQUENCE</scope>
    <source>
        <strain evidence="3">ChiHjej12B11-14209</strain>
    </source>
</reference>
<evidence type="ECO:0000256" key="1">
    <source>
        <dbReference type="ARBA" id="ARBA00006226"/>
    </source>
</evidence>
<dbReference type="EMBL" id="DXBM01000001">
    <property type="protein sequence ID" value="HIZ45403.1"/>
    <property type="molecule type" value="Genomic_DNA"/>
</dbReference>
<dbReference type="InterPro" id="IPR035093">
    <property type="entry name" value="RelE/ParE_toxin_dom_sf"/>
</dbReference>
<sequence>MACDFVLLPRAQADFEEIVRYLSVELDSKKAARRFVEEFESKVALVCEHPEMYQLSRMPEVASRGYRTMSVMRYVVLYAYRDGRVVIAHIFHSLQDYARYV</sequence>
<comment type="similarity">
    <text evidence="1">Belongs to the RelE toxin family.</text>
</comment>
<evidence type="ECO:0000313" key="3">
    <source>
        <dbReference type="EMBL" id="HIZ45403.1"/>
    </source>
</evidence>
<name>A0A9D2EWS6_9ACTN</name>
<comment type="caution">
    <text evidence="3">The sequence shown here is derived from an EMBL/GenBank/DDBJ whole genome shotgun (WGS) entry which is preliminary data.</text>
</comment>
<organism evidence="3 4">
    <name type="scientific">Candidatus Olsenella pullistercoris</name>
    <dbReference type="NCBI Taxonomy" id="2838712"/>
    <lineage>
        <taxon>Bacteria</taxon>
        <taxon>Bacillati</taxon>
        <taxon>Actinomycetota</taxon>
        <taxon>Coriobacteriia</taxon>
        <taxon>Coriobacteriales</taxon>
        <taxon>Atopobiaceae</taxon>
        <taxon>Olsenella</taxon>
    </lineage>
</organism>
<keyword evidence="2" id="KW-1277">Toxin-antitoxin system</keyword>
<evidence type="ECO:0000313" key="4">
    <source>
        <dbReference type="Proteomes" id="UP000824062"/>
    </source>
</evidence>
<evidence type="ECO:0000256" key="2">
    <source>
        <dbReference type="ARBA" id="ARBA00022649"/>
    </source>
</evidence>
<dbReference type="InterPro" id="IPR007712">
    <property type="entry name" value="RelE/ParE_toxin"/>
</dbReference>
<dbReference type="InterPro" id="IPR051803">
    <property type="entry name" value="TA_system_RelE-like_toxin"/>
</dbReference>
<proteinExistence type="inferred from homology"/>